<evidence type="ECO:0000256" key="2">
    <source>
        <dbReference type="SAM" id="Phobius"/>
    </source>
</evidence>
<feature type="transmembrane region" description="Helical" evidence="2">
    <location>
        <begin position="414"/>
        <end position="433"/>
    </location>
</feature>
<feature type="transmembrane region" description="Helical" evidence="2">
    <location>
        <begin position="385"/>
        <end position="408"/>
    </location>
</feature>
<feature type="domain" description="7 transmembrane helices usually fused to an inactive transglutaminase" evidence="4">
    <location>
        <begin position="261"/>
        <end position="506"/>
    </location>
</feature>
<keyword evidence="2" id="KW-1133">Transmembrane helix</keyword>
<keyword evidence="2" id="KW-0812">Transmembrane</keyword>
<feature type="transmembrane region" description="Helical" evidence="2">
    <location>
        <begin position="445"/>
        <end position="463"/>
    </location>
</feature>
<dbReference type="InterPro" id="IPR025840">
    <property type="entry name" value="7TM_transglut"/>
</dbReference>
<feature type="transmembrane region" description="Helical" evidence="2">
    <location>
        <begin position="475"/>
        <end position="495"/>
    </location>
</feature>
<keyword evidence="6" id="KW-1185">Reference proteome</keyword>
<dbReference type="RefSeq" id="WP_215821374.1">
    <property type="nucleotide sequence ID" value="NZ_JAGSOY010000061.1"/>
</dbReference>
<evidence type="ECO:0000313" key="5">
    <source>
        <dbReference type="EMBL" id="MBU2713114.1"/>
    </source>
</evidence>
<dbReference type="Pfam" id="PF14400">
    <property type="entry name" value="Transglut_i_TM"/>
    <property type="match status" value="1"/>
</dbReference>
<evidence type="ECO:0000259" key="3">
    <source>
        <dbReference type="Pfam" id="PF14400"/>
    </source>
</evidence>
<keyword evidence="2" id="KW-0472">Membrane</keyword>
<comment type="caution">
    <text evidence="5">The sequence shown here is derived from an EMBL/GenBank/DDBJ whole genome shotgun (WGS) entry which is preliminary data.</text>
</comment>
<accession>A0ABS5ZGJ0</accession>
<feature type="region of interest" description="Disordered" evidence="1">
    <location>
        <begin position="120"/>
        <end position="139"/>
    </location>
</feature>
<dbReference type="InterPro" id="IPR025838">
    <property type="entry name" value="Transglut_i_TM"/>
</dbReference>
<feature type="transmembrane region" description="Helical" evidence="2">
    <location>
        <begin position="318"/>
        <end position="337"/>
    </location>
</feature>
<dbReference type="EMBL" id="JAGSOY010000061">
    <property type="protein sequence ID" value="MBU2713114.1"/>
    <property type="molecule type" value="Genomic_DNA"/>
</dbReference>
<protein>
    <submittedName>
        <fullName evidence="5">Inactive transglutaminase family protein</fullName>
    </submittedName>
</protein>
<dbReference type="Proteomes" id="UP000690515">
    <property type="component" value="Unassembled WGS sequence"/>
</dbReference>
<evidence type="ECO:0000313" key="6">
    <source>
        <dbReference type="Proteomes" id="UP000690515"/>
    </source>
</evidence>
<evidence type="ECO:0000256" key="1">
    <source>
        <dbReference type="SAM" id="MobiDB-lite"/>
    </source>
</evidence>
<sequence length="509" mass="57000">MSSKVQVYLFAFILIFIGIGLTIYKNSVLEFPLLPGERKALWTVEAKIEFQAKDEPVIVSFALPHNPPKMTVLDEDFTSSGYGFGWDNNAQQRRAQWATRKATGRQVLYYKLQVYEGAHHQQEIEETPPPEPSPPELESAQKTAINNLVNFVYQRSASPSTFAAELMRLINEPRPMEDIALLLGNKNTSSRKVKVALDTLAQAKISARIARGLFLEDGRRNQKLTTLIEVFESDHWVIFDPLSAERGIPDHFVLWQRGGKSLMDVEGGENSNVSFSIIESTQPANSRTLVEKTNAKAALVDFSIYSLPIEQQNIFKSILLVPIGALIVVLMRVVVGFRTSGTFMPILIAIAFIETSLVTGLVIFLIIVSIGLFIRYYLSHLNLLLVARISAVIIVVIGIMAGMSILSYKLGFSQVMKVTFFPMIILAWTIERMSILWEEEGPKEVFIQGGGSLLVATMAYLSMTNTYIEHLTFNFPELLLALLGGILILGQYTGYRLTELRRFQPLAED</sequence>
<dbReference type="Pfam" id="PF14402">
    <property type="entry name" value="7TM_transglut"/>
    <property type="match status" value="1"/>
</dbReference>
<gene>
    <name evidence="5" type="ORF">KCG35_18775</name>
</gene>
<name>A0ABS5ZGJ0_9GAMM</name>
<organism evidence="5 6">
    <name type="scientific">Zooshikella harenae</name>
    <dbReference type="NCBI Taxonomy" id="2827238"/>
    <lineage>
        <taxon>Bacteria</taxon>
        <taxon>Pseudomonadati</taxon>
        <taxon>Pseudomonadota</taxon>
        <taxon>Gammaproteobacteria</taxon>
        <taxon>Oceanospirillales</taxon>
        <taxon>Zooshikellaceae</taxon>
        <taxon>Zooshikella</taxon>
    </lineage>
</organism>
<feature type="domain" description="Inactive transglutaminase fused to 7 transmembrane helices" evidence="3">
    <location>
        <begin position="24"/>
        <end position="185"/>
    </location>
</feature>
<evidence type="ECO:0000259" key="4">
    <source>
        <dbReference type="Pfam" id="PF14402"/>
    </source>
</evidence>
<feature type="transmembrane region" description="Helical" evidence="2">
    <location>
        <begin position="343"/>
        <end position="373"/>
    </location>
</feature>
<feature type="transmembrane region" description="Helical" evidence="2">
    <location>
        <begin position="6"/>
        <end position="24"/>
    </location>
</feature>
<reference evidence="5 6" key="1">
    <citation type="submission" date="2021-04" db="EMBL/GenBank/DDBJ databases">
        <authorList>
            <person name="Pira H."/>
            <person name="Risdian C."/>
            <person name="Wink J."/>
        </authorList>
    </citation>
    <scope>NUCLEOTIDE SEQUENCE [LARGE SCALE GENOMIC DNA]</scope>
    <source>
        <strain evidence="5 6">WH53</strain>
    </source>
</reference>
<proteinExistence type="predicted"/>